<dbReference type="Proteomes" id="UP001500177">
    <property type="component" value="Unassembled WGS sequence"/>
</dbReference>
<evidence type="ECO:0000256" key="3">
    <source>
        <dbReference type="SAM" id="MobiDB-lite"/>
    </source>
</evidence>
<dbReference type="Pfam" id="PF02738">
    <property type="entry name" value="MoCoBD_1"/>
    <property type="match status" value="1"/>
</dbReference>
<dbReference type="PANTHER" id="PTHR11908:SF132">
    <property type="entry name" value="ALDEHYDE OXIDASE 1-RELATED"/>
    <property type="match status" value="1"/>
</dbReference>
<evidence type="ECO:0000313" key="5">
    <source>
        <dbReference type="EMBL" id="GAA1514982.1"/>
    </source>
</evidence>
<protein>
    <submittedName>
        <fullName evidence="5">Xanthine dehydrogenase family protein molybdopterin-binding subunit</fullName>
    </submittedName>
</protein>
<dbReference type="Gene3D" id="3.90.1170.50">
    <property type="entry name" value="Aldehyde oxidase/xanthine dehydrogenase, a/b hammerhead"/>
    <property type="match status" value="1"/>
</dbReference>
<evidence type="ECO:0000256" key="1">
    <source>
        <dbReference type="ARBA" id="ARBA00022505"/>
    </source>
</evidence>
<dbReference type="InterPro" id="IPR046867">
    <property type="entry name" value="AldOxase/xan_DH_MoCoBD2"/>
</dbReference>
<dbReference type="Pfam" id="PF20256">
    <property type="entry name" value="MoCoBD_2"/>
    <property type="match status" value="2"/>
</dbReference>
<organism evidence="5 6">
    <name type="scientific">Brevibacterium permense</name>
    <dbReference type="NCBI Taxonomy" id="234834"/>
    <lineage>
        <taxon>Bacteria</taxon>
        <taxon>Bacillati</taxon>
        <taxon>Actinomycetota</taxon>
        <taxon>Actinomycetes</taxon>
        <taxon>Micrococcales</taxon>
        <taxon>Brevibacteriaceae</taxon>
        <taxon>Brevibacterium</taxon>
    </lineage>
</organism>
<dbReference type="Pfam" id="PF01315">
    <property type="entry name" value="Ald_Xan_dh_C"/>
    <property type="match status" value="1"/>
</dbReference>
<dbReference type="SMART" id="SM01008">
    <property type="entry name" value="Ald_Xan_dh_C"/>
    <property type="match status" value="1"/>
</dbReference>
<keyword evidence="1" id="KW-0500">Molybdenum</keyword>
<evidence type="ECO:0000256" key="2">
    <source>
        <dbReference type="ARBA" id="ARBA00023002"/>
    </source>
</evidence>
<keyword evidence="2" id="KW-0560">Oxidoreductase</keyword>
<dbReference type="InterPro" id="IPR037165">
    <property type="entry name" value="AldOxase/xan_DH_Mopterin-bd_sf"/>
</dbReference>
<name>A0ABN2AAG3_9MICO</name>
<dbReference type="InterPro" id="IPR036856">
    <property type="entry name" value="Ald_Oxase/Xan_DH_a/b_sf"/>
</dbReference>
<dbReference type="SUPFAM" id="SSF54665">
    <property type="entry name" value="CO dehydrogenase molybdoprotein N-domain-like"/>
    <property type="match status" value="1"/>
</dbReference>
<keyword evidence="6" id="KW-1185">Reference proteome</keyword>
<dbReference type="InterPro" id="IPR016208">
    <property type="entry name" value="Ald_Oxase/xanthine_DH-like"/>
</dbReference>
<accession>A0ABN2AAG3</accession>
<evidence type="ECO:0000313" key="6">
    <source>
        <dbReference type="Proteomes" id="UP001500177"/>
    </source>
</evidence>
<dbReference type="InterPro" id="IPR008274">
    <property type="entry name" value="AldOxase/xan_DH_MoCoBD1"/>
</dbReference>
<comment type="caution">
    <text evidence="5">The sequence shown here is derived from an EMBL/GenBank/DDBJ whole genome shotgun (WGS) entry which is preliminary data.</text>
</comment>
<dbReference type="SUPFAM" id="SSF56003">
    <property type="entry name" value="Molybdenum cofactor-binding domain"/>
    <property type="match status" value="1"/>
</dbReference>
<sequence>MSDLLTTTAVGTHQARLDGPAKVRGLAPYAYEHPFDDPLFLYPLQAKIARGQAAHIDPSAAEAAEGVVHVLTHDNAPELADTDDGELAILRSAEIGFRGQYLGAVIATTPEQARHAASLIEITYAQDDHDVELREDHPASREPESGSGDDVRTGNVDTALAEAAVSIDERYSTPMEHNNPMEPHTTVALRDGDELTLWTSTQGVHPARATLAPILGVEQEKIRIISPHVGGGFGSKGLPHADMMLTALAAQAVPGRPVKYAVTRQQMFSITGYRAPTLQHIRLGARTDGTLTAFAYDAISMSSQTKEFPEESTKPGRMMYAGDNRRLTQRVVPLDVPVPSWMRAPGEASGMVGLEIAMDELAVAAGIDPIELRVRNDPTTDPDTGLPFNQRRLIDCLREGADRFGWEKRNPQPRARQENGWFVGMGVASATYPASRQPGSVARIRRTPEGFEVSIGAADLGTGTWTVLSQTAADALGVPIGQVDLRIGDTALPNATVAGGSTGLASWSTAIVTAAQELRSEHGADPAIGAEAHGEAEANPAAEKFALHSFGAHFAEVRIQPTTGEIRLRRMFGMFSAGRIVNPTTARSQLIGGMTMGVGMALHEKGELDPRFGHVVNHDLAEYHVPVNADITDIEADWLDEKDPQAGPLGARGVGEIGIVGAAAAIANAAFNATGVRVRDLPIFGDAFLPT</sequence>
<dbReference type="RefSeq" id="WP_173151581.1">
    <property type="nucleotide sequence ID" value="NZ_BAAALX010000009.1"/>
</dbReference>
<dbReference type="PANTHER" id="PTHR11908">
    <property type="entry name" value="XANTHINE DEHYDROGENASE"/>
    <property type="match status" value="1"/>
</dbReference>
<evidence type="ECO:0000259" key="4">
    <source>
        <dbReference type="SMART" id="SM01008"/>
    </source>
</evidence>
<dbReference type="EMBL" id="BAAALX010000009">
    <property type="protein sequence ID" value="GAA1514982.1"/>
    <property type="molecule type" value="Genomic_DNA"/>
</dbReference>
<gene>
    <name evidence="5" type="ORF">GCM10009690_17510</name>
</gene>
<feature type="compositionally biased region" description="Basic and acidic residues" evidence="3">
    <location>
        <begin position="134"/>
        <end position="152"/>
    </location>
</feature>
<proteinExistence type="predicted"/>
<feature type="domain" description="Aldehyde oxidase/xanthine dehydrogenase a/b hammerhead" evidence="4">
    <location>
        <begin position="24"/>
        <end position="128"/>
    </location>
</feature>
<reference evidence="5 6" key="1">
    <citation type="journal article" date="2019" name="Int. J. Syst. Evol. Microbiol.">
        <title>The Global Catalogue of Microorganisms (GCM) 10K type strain sequencing project: providing services to taxonomists for standard genome sequencing and annotation.</title>
        <authorList>
            <consortium name="The Broad Institute Genomics Platform"/>
            <consortium name="The Broad Institute Genome Sequencing Center for Infectious Disease"/>
            <person name="Wu L."/>
            <person name="Ma J."/>
        </authorList>
    </citation>
    <scope>NUCLEOTIDE SEQUENCE [LARGE SCALE GENOMIC DNA]</scope>
    <source>
        <strain evidence="5 6">JCM 13318</strain>
    </source>
</reference>
<feature type="region of interest" description="Disordered" evidence="3">
    <location>
        <begin position="134"/>
        <end position="155"/>
    </location>
</feature>
<dbReference type="Gene3D" id="3.30.365.10">
    <property type="entry name" value="Aldehyde oxidase/xanthine dehydrogenase, molybdopterin binding domain"/>
    <property type="match status" value="5"/>
</dbReference>
<dbReference type="InterPro" id="IPR000674">
    <property type="entry name" value="Ald_Oxase/Xan_DH_a/b"/>
</dbReference>